<dbReference type="VEuPathDB" id="TrichDB:TRFO_01393"/>
<dbReference type="GeneID" id="94824779"/>
<dbReference type="Pfam" id="PF20638">
    <property type="entry name" value="ATG5_UblA"/>
    <property type="match status" value="1"/>
</dbReference>
<dbReference type="GO" id="GO:0044233">
    <property type="term" value="C:mitochondria-associated endoplasmic reticulum membrane contact site"/>
    <property type="evidence" value="ECO:0007669"/>
    <property type="project" value="TreeGrafter"/>
</dbReference>
<dbReference type="PANTHER" id="PTHR13040:SF2">
    <property type="entry name" value="AUTOPHAGY PROTEIN 5"/>
    <property type="match status" value="1"/>
</dbReference>
<keyword evidence="1" id="KW-0472">Membrane</keyword>
<comment type="caution">
    <text evidence="4">The sequence shown here is derived from an EMBL/GenBank/DDBJ whole genome shotgun (WGS) entry which is preliminary data.</text>
</comment>
<dbReference type="GO" id="GO:0019776">
    <property type="term" value="F:Atg8-family ligase activity"/>
    <property type="evidence" value="ECO:0007669"/>
    <property type="project" value="TreeGrafter"/>
</dbReference>
<keyword evidence="5" id="KW-1185">Reference proteome</keyword>
<comment type="subunit">
    <text evidence="1">Conjugated with ATG12.</text>
</comment>
<gene>
    <name evidence="4" type="ORF">TRFO_01393</name>
</gene>
<dbReference type="Pfam" id="PF04106">
    <property type="entry name" value="ATG5_UblB"/>
    <property type="match status" value="1"/>
</dbReference>
<dbReference type="InterPro" id="IPR007239">
    <property type="entry name" value="Atg5"/>
</dbReference>
<comment type="similarity">
    <text evidence="1">Belongs to the ATG5 family.</text>
</comment>
<organism evidence="4 5">
    <name type="scientific">Tritrichomonas foetus</name>
    <dbReference type="NCBI Taxonomy" id="1144522"/>
    <lineage>
        <taxon>Eukaryota</taxon>
        <taxon>Metamonada</taxon>
        <taxon>Parabasalia</taxon>
        <taxon>Tritrichomonadida</taxon>
        <taxon>Tritrichomonadidae</taxon>
        <taxon>Tritrichomonas</taxon>
    </lineage>
</organism>
<accession>A0A1J4K8L4</accession>
<evidence type="ECO:0000313" key="4">
    <source>
        <dbReference type="EMBL" id="OHT07224.1"/>
    </source>
</evidence>
<evidence type="ECO:0000259" key="3">
    <source>
        <dbReference type="Pfam" id="PF20638"/>
    </source>
</evidence>
<dbReference type="PANTHER" id="PTHR13040">
    <property type="entry name" value="AUTOPHAGY PROTEIN 5"/>
    <property type="match status" value="1"/>
</dbReference>
<dbReference type="Gene3D" id="1.10.246.190">
    <property type="entry name" value="Autophagy protein Apg5, helix rich domain"/>
    <property type="match status" value="1"/>
</dbReference>
<dbReference type="OrthoDB" id="272162at2759"/>
<dbReference type="GO" id="GO:0061908">
    <property type="term" value="C:phagophore"/>
    <property type="evidence" value="ECO:0007669"/>
    <property type="project" value="TreeGrafter"/>
</dbReference>
<feature type="domain" description="Autophagy protein ATG5 UblB" evidence="2">
    <location>
        <begin position="178"/>
        <end position="246"/>
    </location>
</feature>
<sequence length="247" mass="28278">MSEETINTIRKHVFESVVPLRISIAESPVPLCFNAPRNSTLGLFVYSKISVFLPEDTRNIWFSYDFKPVKWTLPIGVLYDVLIPSSDEFTPLRIEVKTADFPEGNIIRCESQEIASYYFCHSFKESLFLTDKNMDLTQRNAGLHQNIVKAVDQHDYETYKELFSLRFDNPISQWDKWPIRIVKSDLTIVQAYLQVEPGQTVSTILNARNLDSNEVIINGVSIKKDAPLEEVVPILLGADGFIYIVLK</sequence>
<dbReference type="AlphaFoldDB" id="A0A1J4K8L4"/>
<feature type="domain" description="Autophagy protein ATG5 UblA" evidence="3">
    <location>
        <begin position="21"/>
        <end position="97"/>
    </location>
</feature>
<comment type="subcellular location">
    <subcellularLocation>
        <location evidence="1">Preautophagosomal structure membrane</location>
        <topology evidence="1">Peripheral membrane protein</topology>
    </subcellularLocation>
</comment>
<dbReference type="GO" id="GO:0034727">
    <property type="term" value="P:piecemeal microautophagy of the nucleus"/>
    <property type="evidence" value="ECO:0007669"/>
    <property type="project" value="TreeGrafter"/>
</dbReference>
<comment type="function">
    <text evidence="1">Involved in autophagic vesicle formation.</text>
</comment>
<proteinExistence type="inferred from homology"/>
<dbReference type="EMBL" id="MLAK01000704">
    <property type="protein sequence ID" value="OHT07224.1"/>
    <property type="molecule type" value="Genomic_DNA"/>
</dbReference>
<evidence type="ECO:0000256" key="1">
    <source>
        <dbReference type="RuleBase" id="RU361202"/>
    </source>
</evidence>
<protein>
    <recommendedName>
        <fullName evidence="1">Autophagy protein 5</fullName>
    </recommendedName>
</protein>
<dbReference type="GO" id="GO:0006995">
    <property type="term" value="P:cellular response to nitrogen starvation"/>
    <property type="evidence" value="ECO:0007669"/>
    <property type="project" value="TreeGrafter"/>
</dbReference>
<dbReference type="GO" id="GO:0005776">
    <property type="term" value="C:autophagosome"/>
    <property type="evidence" value="ECO:0007669"/>
    <property type="project" value="TreeGrafter"/>
</dbReference>
<dbReference type="Proteomes" id="UP000179807">
    <property type="component" value="Unassembled WGS sequence"/>
</dbReference>
<dbReference type="RefSeq" id="XP_068360360.1">
    <property type="nucleotide sequence ID" value="XM_068490075.1"/>
</dbReference>
<keyword evidence="1" id="KW-1017">Isopeptide bond</keyword>
<dbReference type="InterPro" id="IPR048939">
    <property type="entry name" value="ATG5_UblA"/>
</dbReference>
<dbReference type="InterPro" id="IPR048318">
    <property type="entry name" value="ATG5_UblB"/>
</dbReference>
<keyword evidence="1" id="KW-0832">Ubl conjugation</keyword>
<evidence type="ECO:0000259" key="2">
    <source>
        <dbReference type="Pfam" id="PF04106"/>
    </source>
</evidence>
<reference evidence="4" key="1">
    <citation type="submission" date="2016-10" db="EMBL/GenBank/DDBJ databases">
        <authorList>
            <person name="Benchimol M."/>
            <person name="Almeida L.G."/>
            <person name="Vasconcelos A.T."/>
            <person name="Perreira-Neves A."/>
            <person name="Rosa I.A."/>
            <person name="Tasca T."/>
            <person name="Bogo M.R."/>
            <person name="de Souza W."/>
        </authorList>
    </citation>
    <scope>NUCLEOTIDE SEQUENCE [LARGE SCALE GENOMIC DNA]</scope>
    <source>
        <strain evidence="4">K</strain>
    </source>
</reference>
<evidence type="ECO:0000313" key="5">
    <source>
        <dbReference type="Proteomes" id="UP000179807"/>
    </source>
</evidence>
<name>A0A1J4K8L4_9EUKA</name>
<dbReference type="GO" id="GO:0000422">
    <property type="term" value="P:autophagy of mitochondrion"/>
    <property type="evidence" value="ECO:0007669"/>
    <property type="project" value="TreeGrafter"/>
</dbReference>
<dbReference type="InterPro" id="IPR042526">
    <property type="entry name" value="Atg5_HR"/>
</dbReference>
<dbReference type="Gene3D" id="3.10.20.620">
    <property type="match status" value="1"/>
</dbReference>
<dbReference type="InterPro" id="IPR042527">
    <property type="entry name" value="Atg5_UblA_dom_sf"/>
</dbReference>
<dbReference type="GO" id="GO:0034274">
    <property type="term" value="C:Atg12-Atg5-Atg16 complex"/>
    <property type="evidence" value="ECO:0007669"/>
    <property type="project" value="TreeGrafter"/>
</dbReference>
<keyword evidence="1" id="KW-0072">Autophagy</keyword>
<dbReference type="GO" id="GO:0034045">
    <property type="term" value="C:phagophore assembly site membrane"/>
    <property type="evidence" value="ECO:0007669"/>
    <property type="project" value="UniProtKB-SubCell"/>
</dbReference>
<dbReference type="Gene3D" id="3.10.20.90">
    <property type="entry name" value="Phosphatidylinositol 3-kinase Catalytic Subunit, Chain A, domain 1"/>
    <property type="match status" value="1"/>
</dbReference>